<organism evidence="2 3">
    <name type="scientific">Helicobacter macacae MIT 99-5501</name>
    <dbReference type="NCBI Taxonomy" id="1357400"/>
    <lineage>
        <taxon>Bacteria</taxon>
        <taxon>Pseudomonadati</taxon>
        <taxon>Campylobacterota</taxon>
        <taxon>Epsilonproteobacteria</taxon>
        <taxon>Campylobacterales</taxon>
        <taxon>Helicobacteraceae</taxon>
        <taxon>Helicobacter</taxon>
    </lineage>
</organism>
<keyword evidence="3" id="KW-1185">Reference proteome</keyword>
<dbReference type="PANTHER" id="PTHR30595">
    <property type="entry name" value="GLPR-RELATED TRANSCRIPTIONAL REPRESSOR"/>
    <property type="match status" value="1"/>
</dbReference>
<reference evidence="2 3" key="1">
    <citation type="journal article" date="2014" name="Genome Announc.">
        <title>Draft genome sequences of six enterohepatic helicobacter species isolated from humans and one from rhesus macaques.</title>
        <authorList>
            <person name="Shen Z."/>
            <person name="Sheh A."/>
            <person name="Young S.K."/>
            <person name="Abouelliel A."/>
            <person name="Ward D.V."/>
            <person name="Earl A.M."/>
            <person name="Fox J.G."/>
        </authorList>
    </citation>
    <scope>NUCLEOTIDE SEQUENCE [LARGE SCALE GENOMIC DNA]</scope>
    <source>
        <strain evidence="2 3">MIT 99-5501</strain>
    </source>
</reference>
<dbReference type="InterPro" id="IPR000485">
    <property type="entry name" value="AsnC-type_HTH_dom"/>
</dbReference>
<dbReference type="CDD" id="cd00090">
    <property type="entry name" value="HTH_ARSR"/>
    <property type="match status" value="1"/>
</dbReference>
<dbReference type="OrthoDB" id="9805115at2"/>
<dbReference type="STRING" id="1357400.HMPREF2086_00340"/>
<dbReference type="InterPro" id="IPR038461">
    <property type="entry name" value="Schlafen_AlbA_2_dom_sf"/>
</dbReference>
<dbReference type="InterPro" id="IPR036390">
    <property type="entry name" value="WH_DNA-bd_sf"/>
</dbReference>
<dbReference type="Proteomes" id="UP000018731">
    <property type="component" value="Unassembled WGS sequence"/>
</dbReference>
<dbReference type="Gene3D" id="1.10.10.10">
    <property type="entry name" value="Winged helix-like DNA-binding domain superfamily/Winged helix DNA-binding domain"/>
    <property type="match status" value="1"/>
</dbReference>
<dbReference type="Gene3D" id="3.30.950.30">
    <property type="entry name" value="Schlafen, AAA domain"/>
    <property type="match status" value="1"/>
</dbReference>
<dbReference type="GO" id="GO:0006355">
    <property type="term" value="P:regulation of DNA-templated transcription"/>
    <property type="evidence" value="ECO:0007669"/>
    <property type="project" value="UniProtKB-ARBA"/>
</dbReference>
<dbReference type="GO" id="GO:0043565">
    <property type="term" value="F:sequence-specific DNA binding"/>
    <property type="evidence" value="ECO:0007669"/>
    <property type="project" value="InterPro"/>
</dbReference>
<dbReference type="Pfam" id="PF13749">
    <property type="entry name" value="HATPase_c_4"/>
    <property type="match status" value="1"/>
</dbReference>
<dbReference type="InterPro" id="IPR007421">
    <property type="entry name" value="Schlafen_AlbA_2_dom"/>
</dbReference>
<dbReference type="AlphaFoldDB" id="V8CDC7"/>
<evidence type="ECO:0000313" key="2">
    <source>
        <dbReference type="EMBL" id="ETD25005.1"/>
    </source>
</evidence>
<dbReference type="Pfam" id="PF13412">
    <property type="entry name" value="HTH_24"/>
    <property type="match status" value="1"/>
</dbReference>
<dbReference type="InterPro" id="IPR038475">
    <property type="entry name" value="RecG_C_sf"/>
</dbReference>
<sequence length="448" mass="50803">MPQSKESQSVEFKRIWKDEYIKWISAFANSEGGTLYVGRDDSGEVLGISNAKDLLSTIPNKVQSLLGVVPSVKLHKEKGKEYLAISVEHYPYPVSYKGGYFVRSGSSVQELKGSALDKFLLTKQGKRWDSVPNVHLKFKDLDSLAFGVFRDRASKRKRLNDGLVDESDEGLIEKLHLKDGEYFKQAATLLFAKEPQKYITGSTIKIGFFESNSELLYQDIVEGNLFAQVDKTMELVFSKYLKAMISYEGVQRIERYPVSELAFREALTNAVVHKDYALGFDIQISVYNDRLMIWNAGDLPPHWDIQTLLQKHSSQPYNPTIAYPFFLAGYIESWGRGIEKIIDESKRFNGIIPQFRWQNGLWVEFVFNEKMDIGLVDGLGDKLGDKLGDVQKNIINLMSKNPKTSITALAKELDISTTAIENHIKALKNQGLIKRVGNAKSGHWEIVR</sequence>
<dbReference type="InterPro" id="IPR036388">
    <property type="entry name" value="WH-like_DNA-bd_sf"/>
</dbReference>
<dbReference type="Pfam" id="PF04326">
    <property type="entry name" value="SLFN_AlbA_2"/>
    <property type="match status" value="1"/>
</dbReference>
<dbReference type="RefSeq" id="WP_023927007.1">
    <property type="nucleotide sequence ID" value="NZ_KI669454.1"/>
</dbReference>
<feature type="domain" description="Schlafen AlbA-2" evidence="1">
    <location>
        <begin position="6"/>
        <end position="111"/>
    </location>
</feature>
<name>V8CDC7_9HELI</name>
<evidence type="ECO:0000259" key="1">
    <source>
        <dbReference type="Pfam" id="PF04326"/>
    </source>
</evidence>
<comment type="caution">
    <text evidence="2">The sequence shown here is derived from an EMBL/GenBank/DDBJ whole genome shotgun (WGS) entry which is preliminary data.</text>
</comment>
<dbReference type="PANTHER" id="PTHR30595:SF6">
    <property type="entry name" value="SCHLAFEN ALBA-2 DOMAIN-CONTAINING PROTEIN"/>
    <property type="match status" value="1"/>
</dbReference>
<evidence type="ECO:0000313" key="3">
    <source>
        <dbReference type="Proteomes" id="UP000018731"/>
    </source>
</evidence>
<dbReference type="PATRIC" id="fig|1357400.3.peg.463"/>
<dbReference type="SUPFAM" id="SSF46785">
    <property type="entry name" value="Winged helix' DNA-binding domain"/>
    <property type="match status" value="1"/>
</dbReference>
<dbReference type="EMBL" id="AZJI01000001">
    <property type="protein sequence ID" value="ETD25005.1"/>
    <property type="molecule type" value="Genomic_DNA"/>
</dbReference>
<dbReference type="eggNOG" id="COG2865">
    <property type="taxonomic scope" value="Bacteria"/>
</dbReference>
<dbReference type="InterPro" id="IPR011991">
    <property type="entry name" value="ArsR-like_HTH"/>
</dbReference>
<dbReference type="Gene3D" id="3.30.565.60">
    <property type="match status" value="1"/>
</dbReference>
<proteinExistence type="predicted"/>
<dbReference type="PRINTS" id="PR00033">
    <property type="entry name" value="HTHASNC"/>
</dbReference>
<dbReference type="HOGENOM" id="CLU_024970_3_0_7"/>
<accession>V8CDC7</accession>
<gene>
    <name evidence="2" type="ORF">HMPREF2086_00340</name>
</gene>
<protein>
    <recommendedName>
        <fullName evidence="1">Schlafen AlbA-2 domain-containing protein</fullName>
    </recommendedName>
</protein>